<keyword evidence="2" id="KW-1185">Reference proteome</keyword>
<sequence length="110" mass="12311">MPTGRPHKEDNHVSYRLSQVGVIAALGSTIVTDTRRSTMEPREAVVSAEGNKSATVSKMGKCLYHGEQRRAEPPGEEDTYENGIAKVKEFGEENFLLQYDGAMMSWRHRV</sequence>
<dbReference type="EMBL" id="LVLJ01000679">
    <property type="protein sequence ID" value="OAE33128.1"/>
    <property type="molecule type" value="Genomic_DNA"/>
</dbReference>
<reference evidence="1" key="1">
    <citation type="submission" date="2016-03" db="EMBL/GenBank/DDBJ databases">
        <title>Mechanisms controlling the formation of the plant cell surface in tip-growing cells are functionally conserved among land plants.</title>
        <authorList>
            <person name="Honkanen S."/>
            <person name="Jones V.A."/>
            <person name="Morieri G."/>
            <person name="Champion C."/>
            <person name="Hetherington A.J."/>
            <person name="Kelly S."/>
            <person name="Saint-Marcoux D."/>
            <person name="Proust H."/>
            <person name="Prescott H."/>
            <person name="Dolan L."/>
        </authorList>
    </citation>
    <scope>NUCLEOTIDE SEQUENCE [LARGE SCALE GENOMIC DNA]</scope>
    <source>
        <tissue evidence="1">Whole gametophyte</tissue>
    </source>
</reference>
<dbReference type="Proteomes" id="UP000077202">
    <property type="component" value="Unassembled WGS sequence"/>
</dbReference>
<gene>
    <name evidence="1" type="ORF">AXG93_4773s1010</name>
</gene>
<dbReference type="AlphaFoldDB" id="A0A176WIU1"/>
<evidence type="ECO:0000313" key="1">
    <source>
        <dbReference type="EMBL" id="OAE33128.1"/>
    </source>
</evidence>
<name>A0A176WIU1_MARPO</name>
<evidence type="ECO:0000313" key="2">
    <source>
        <dbReference type="Proteomes" id="UP000077202"/>
    </source>
</evidence>
<organism evidence="1 2">
    <name type="scientific">Marchantia polymorpha subsp. ruderalis</name>
    <dbReference type="NCBI Taxonomy" id="1480154"/>
    <lineage>
        <taxon>Eukaryota</taxon>
        <taxon>Viridiplantae</taxon>
        <taxon>Streptophyta</taxon>
        <taxon>Embryophyta</taxon>
        <taxon>Marchantiophyta</taxon>
        <taxon>Marchantiopsida</taxon>
        <taxon>Marchantiidae</taxon>
        <taxon>Marchantiales</taxon>
        <taxon>Marchantiaceae</taxon>
        <taxon>Marchantia</taxon>
    </lineage>
</organism>
<proteinExistence type="predicted"/>
<comment type="caution">
    <text evidence="1">The sequence shown here is derived from an EMBL/GenBank/DDBJ whole genome shotgun (WGS) entry which is preliminary data.</text>
</comment>
<accession>A0A176WIU1</accession>
<protein>
    <submittedName>
        <fullName evidence="1">Uncharacterized protein</fullName>
    </submittedName>
</protein>